<organism evidence="2 3">
    <name type="scientific">Nicotiana attenuata</name>
    <name type="common">Coyote tobacco</name>
    <dbReference type="NCBI Taxonomy" id="49451"/>
    <lineage>
        <taxon>Eukaryota</taxon>
        <taxon>Viridiplantae</taxon>
        <taxon>Streptophyta</taxon>
        <taxon>Embryophyta</taxon>
        <taxon>Tracheophyta</taxon>
        <taxon>Spermatophyta</taxon>
        <taxon>Magnoliopsida</taxon>
        <taxon>eudicotyledons</taxon>
        <taxon>Gunneridae</taxon>
        <taxon>Pentapetalae</taxon>
        <taxon>asterids</taxon>
        <taxon>lamiids</taxon>
        <taxon>Solanales</taxon>
        <taxon>Solanaceae</taxon>
        <taxon>Nicotianoideae</taxon>
        <taxon>Nicotianeae</taxon>
        <taxon>Nicotiana</taxon>
    </lineage>
</organism>
<reference evidence="2" key="1">
    <citation type="submission" date="2016-11" db="EMBL/GenBank/DDBJ databases">
        <title>The genome of Nicotiana attenuata.</title>
        <authorList>
            <person name="Xu S."/>
            <person name="Brockmoeller T."/>
            <person name="Gaquerel E."/>
            <person name="Navarro A."/>
            <person name="Kuhl H."/>
            <person name="Gase K."/>
            <person name="Ling Z."/>
            <person name="Zhou W."/>
            <person name="Kreitzer C."/>
            <person name="Stanke M."/>
            <person name="Tang H."/>
            <person name="Lyons E."/>
            <person name="Pandey P."/>
            <person name="Pandey S.P."/>
            <person name="Timmermann B."/>
            <person name="Baldwin I.T."/>
        </authorList>
    </citation>
    <scope>NUCLEOTIDE SEQUENCE [LARGE SCALE GENOMIC DNA]</scope>
    <source>
        <strain evidence="2">UT</strain>
    </source>
</reference>
<dbReference type="AlphaFoldDB" id="A0A1J6IGV8"/>
<comment type="caution">
    <text evidence="2">The sequence shown here is derived from an EMBL/GenBank/DDBJ whole genome shotgun (WGS) entry which is preliminary data.</text>
</comment>
<protein>
    <submittedName>
        <fullName evidence="2">Hypersensitive-induced response protein 2</fullName>
    </submittedName>
</protein>
<dbReference type="STRING" id="49451.A0A1J6IGV8"/>
<dbReference type="OMA" id="MPWCFGS"/>
<name>A0A1J6IGV8_NICAT</name>
<dbReference type="InterPro" id="IPR050710">
    <property type="entry name" value="Band7/mec-2_domain"/>
</dbReference>
<dbReference type="PANTHER" id="PTHR43327">
    <property type="entry name" value="STOMATIN-LIKE PROTEIN 2, MITOCHONDRIAL"/>
    <property type="match status" value="1"/>
</dbReference>
<dbReference type="Gene3D" id="3.30.479.30">
    <property type="entry name" value="Band 7 domain"/>
    <property type="match status" value="1"/>
</dbReference>
<dbReference type="EMBL" id="MJEQ01037186">
    <property type="protein sequence ID" value="OIT04118.1"/>
    <property type="molecule type" value="Genomic_DNA"/>
</dbReference>
<gene>
    <name evidence="2" type="primary">HIR2_1</name>
    <name evidence="2" type="ORF">A4A49_37570</name>
</gene>
<feature type="domain" description="Band 7" evidence="1">
    <location>
        <begin position="9"/>
        <end position="157"/>
    </location>
</feature>
<dbReference type="InterPro" id="IPR001107">
    <property type="entry name" value="Band_7"/>
</dbReference>
<dbReference type="Gramene" id="OIT04118">
    <property type="protein sequence ID" value="OIT04118"/>
    <property type="gene ID" value="A4A49_37570"/>
</dbReference>
<dbReference type="SMART" id="SM00244">
    <property type="entry name" value="PHB"/>
    <property type="match status" value="1"/>
</dbReference>
<dbReference type="SMR" id="A0A1J6IGV8"/>
<sequence>MIEVMGQALGCVQVDQSTVAIKENYGKYEDVVGPGCHFMPWCFGSQLAGYFSLRVQQLDIRCESKTKYRALANEAADAFYKLSNTKEQIKAYVFDVIRATVPTLELDNVFEHKTEIAKTVAKQLAKAMSLYGYEIVQTLIVDVELDDHVKSSMNEINAASRLREAAYEKAEGEKILQIKQAEAEAESKYLAGLGIARQRQAIVEGLKESVLGFSNSVPGASSKDIMDMILITQYFDTMKEISASSNSSTVFIPHKPEDETFRADVNEQFASRKNI</sequence>
<evidence type="ECO:0000313" key="3">
    <source>
        <dbReference type="Proteomes" id="UP000187609"/>
    </source>
</evidence>
<dbReference type="CDD" id="cd03407">
    <property type="entry name" value="SPFH_like_u4"/>
    <property type="match status" value="1"/>
</dbReference>
<accession>A0A1J6IGV8</accession>
<proteinExistence type="predicted"/>
<dbReference type="Proteomes" id="UP000187609">
    <property type="component" value="Unassembled WGS sequence"/>
</dbReference>
<evidence type="ECO:0000313" key="2">
    <source>
        <dbReference type="EMBL" id="OIT04118.1"/>
    </source>
</evidence>
<evidence type="ECO:0000259" key="1">
    <source>
        <dbReference type="SMART" id="SM00244"/>
    </source>
</evidence>
<keyword evidence="3" id="KW-1185">Reference proteome</keyword>
<dbReference type="PANTHER" id="PTHR43327:SF43">
    <property type="entry name" value="HYPERSENSITIVE-INDUCED RESPONSE PROTEIN 2-LIKE"/>
    <property type="match status" value="1"/>
</dbReference>
<dbReference type="SUPFAM" id="SSF117892">
    <property type="entry name" value="Band 7/SPFH domain"/>
    <property type="match status" value="1"/>
</dbReference>
<dbReference type="Pfam" id="PF01145">
    <property type="entry name" value="Band_7"/>
    <property type="match status" value="1"/>
</dbReference>
<dbReference type="InterPro" id="IPR036013">
    <property type="entry name" value="Band_7/SPFH_dom_sf"/>
</dbReference>